<dbReference type="InterPro" id="IPR006093">
    <property type="entry name" value="Oxy_OxRdtase_FAD_BS"/>
</dbReference>
<evidence type="ECO:0000313" key="7">
    <source>
        <dbReference type="Proteomes" id="UP001187682"/>
    </source>
</evidence>
<dbReference type="Gene3D" id="3.40.462.20">
    <property type="match status" value="1"/>
</dbReference>
<dbReference type="InterPro" id="IPR006094">
    <property type="entry name" value="Oxid_FAD_bind_N"/>
</dbReference>
<dbReference type="Pfam" id="PF01565">
    <property type="entry name" value="FAD_binding_4"/>
    <property type="match status" value="1"/>
</dbReference>
<dbReference type="PROSITE" id="PS00862">
    <property type="entry name" value="OX2_COVAL_FAD"/>
    <property type="match status" value="1"/>
</dbReference>
<gene>
    <name evidence="6" type="ORF">DNG_09690</name>
</gene>
<keyword evidence="7" id="KW-1185">Reference proteome</keyword>
<accession>A0AAE8N664</accession>
<dbReference type="InterPro" id="IPR016167">
    <property type="entry name" value="FAD-bd_PCMH_sub1"/>
</dbReference>
<evidence type="ECO:0000256" key="1">
    <source>
        <dbReference type="ARBA" id="ARBA00005466"/>
    </source>
</evidence>
<dbReference type="PANTHER" id="PTHR42973">
    <property type="entry name" value="BINDING OXIDOREDUCTASE, PUTATIVE (AFU_ORTHOLOGUE AFUA_1G17690)-RELATED"/>
    <property type="match status" value="1"/>
</dbReference>
<proteinExistence type="inferred from homology"/>
<dbReference type="Gene3D" id="3.30.465.10">
    <property type="match status" value="1"/>
</dbReference>
<comment type="similarity">
    <text evidence="1">Belongs to the oxygen-dependent FAD-linked oxidoreductase family.</text>
</comment>
<keyword evidence="2" id="KW-0285">Flavoprotein</keyword>
<protein>
    <submittedName>
        <fullName evidence="6">Related to FAD/FMN-containing dehydrogenases</fullName>
    </submittedName>
</protein>
<keyword evidence="4" id="KW-0560">Oxidoreductase</keyword>
<evidence type="ECO:0000256" key="2">
    <source>
        <dbReference type="ARBA" id="ARBA00022630"/>
    </source>
</evidence>
<evidence type="ECO:0000259" key="5">
    <source>
        <dbReference type="PROSITE" id="PS51387"/>
    </source>
</evidence>
<dbReference type="InterPro" id="IPR036318">
    <property type="entry name" value="FAD-bd_PCMH-like_sf"/>
</dbReference>
<feature type="domain" description="FAD-binding PCMH-type" evidence="5">
    <location>
        <begin position="69"/>
        <end position="248"/>
    </location>
</feature>
<keyword evidence="3" id="KW-0274">FAD</keyword>
<dbReference type="EMBL" id="ONZQ02000018">
    <property type="protein sequence ID" value="SPO06996.1"/>
    <property type="molecule type" value="Genomic_DNA"/>
</dbReference>
<dbReference type="SUPFAM" id="SSF56176">
    <property type="entry name" value="FAD-binding/transporter-associated domain-like"/>
    <property type="match status" value="1"/>
</dbReference>
<dbReference type="AlphaFoldDB" id="A0AAE8N664"/>
<dbReference type="PANTHER" id="PTHR42973:SF7">
    <property type="entry name" value="FAD-BINDING PCMH-TYPE DOMAIN-CONTAINING PROTEIN"/>
    <property type="match status" value="1"/>
</dbReference>
<dbReference type="PROSITE" id="PS51387">
    <property type="entry name" value="FAD_PCMH"/>
    <property type="match status" value="1"/>
</dbReference>
<name>A0AAE8N664_9PEZI</name>
<evidence type="ECO:0000313" key="6">
    <source>
        <dbReference type="EMBL" id="SPO06996.1"/>
    </source>
</evidence>
<dbReference type="GO" id="GO:0016491">
    <property type="term" value="F:oxidoreductase activity"/>
    <property type="evidence" value="ECO:0007669"/>
    <property type="project" value="UniProtKB-KW"/>
</dbReference>
<dbReference type="InterPro" id="IPR016169">
    <property type="entry name" value="FAD-bd_PCMH_sub2"/>
</dbReference>
<comment type="caution">
    <text evidence="6">The sequence shown here is derived from an EMBL/GenBank/DDBJ whole genome shotgun (WGS) entry which is preliminary data.</text>
</comment>
<dbReference type="InterPro" id="IPR016166">
    <property type="entry name" value="FAD-bd_PCMH"/>
</dbReference>
<evidence type="ECO:0000256" key="3">
    <source>
        <dbReference type="ARBA" id="ARBA00022827"/>
    </source>
</evidence>
<dbReference type="Gene3D" id="3.30.43.10">
    <property type="entry name" value="Uridine Diphospho-n-acetylenolpyruvylglucosamine Reductase, domain 2"/>
    <property type="match status" value="1"/>
</dbReference>
<organism evidence="6 7">
    <name type="scientific">Cephalotrichum gorgonifer</name>
    <dbReference type="NCBI Taxonomy" id="2041049"/>
    <lineage>
        <taxon>Eukaryota</taxon>
        <taxon>Fungi</taxon>
        <taxon>Dikarya</taxon>
        <taxon>Ascomycota</taxon>
        <taxon>Pezizomycotina</taxon>
        <taxon>Sordariomycetes</taxon>
        <taxon>Hypocreomycetidae</taxon>
        <taxon>Microascales</taxon>
        <taxon>Microascaceae</taxon>
        <taxon>Cephalotrichum</taxon>
    </lineage>
</organism>
<evidence type="ECO:0000256" key="4">
    <source>
        <dbReference type="ARBA" id="ARBA00023002"/>
    </source>
</evidence>
<dbReference type="InterPro" id="IPR050416">
    <property type="entry name" value="FAD-linked_Oxidoreductase"/>
</dbReference>
<sequence length="502" mass="54057">MSQNPAKSDAAAVPASNIHSVFSPAVSSSDIHSDTPELDPLLSTHPDLRIYTKSSPHFEDVRVLFNREITTIPRAIIRPRDESELISTVVFCTENGLPMSVRSGGHDLHGRCLIADGIVIDMRAFDEVKIVNAGENASGGSAPYAAVGPGVISGKLLRVLDENKLVTPVGWCDEVCYVGWAAGGGYGSFTGYYGVGSDQILGARLVTPSGSVVDTDADNDPELLWALRGAGLGNFGIIVELRTKVYPRPRALAGFLAYPLSEAPTVFANFETLRENLPAAFSGEVLVADPGPGPCVMFSYHWVFDGENRQEGTEFLAKMRALGTTVVLDTVTETTPTEFAAATAEQFRTPGNVSLNSVAVADFSPELADILLRYPPSGACGVLFHSGHGRANVPNPDASFALRKKHLVLGIRGMIKLSPDAESKSESEALDARKAVFEWAATINREIRERGLALDQGYWSFTSSEFCDSLAFFGEETVRRLTRLKEKYNPGNAFPQAFPGLN</sequence>
<dbReference type="GO" id="GO:0071949">
    <property type="term" value="F:FAD binding"/>
    <property type="evidence" value="ECO:0007669"/>
    <property type="project" value="InterPro"/>
</dbReference>
<reference evidence="6" key="1">
    <citation type="submission" date="2018-03" db="EMBL/GenBank/DDBJ databases">
        <authorList>
            <person name="Guldener U."/>
        </authorList>
    </citation>
    <scope>NUCLEOTIDE SEQUENCE</scope>
</reference>
<dbReference type="Proteomes" id="UP001187682">
    <property type="component" value="Unassembled WGS sequence"/>
</dbReference>